<comment type="caution">
    <text evidence="1">The sequence shown here is derived from an EMBL/GenBank/DDBJ whole genome shotgun (WGS) entry which is preliminary data.</text>
</comment>
<reference evidence="1 2" key="1">
    <citation type="submission" date="2017-10" db="EMBL/GenBank/DDBJ databases">
        <title>Frigbacter circumglobatus gen. nov. sp. nov., isolated from sediment cultured in situ.</title>
        <authorList>
            <person name="Zhao Z."/>
        </authorList>
    </citation>
    <scope>NUCLEOTIDE SEQUENCE [LARGE SCALE GENOMIC DNA]</scope>
    <source>
        <strain evidence="1 2">ZYL</strain>
    </source>
</reference>
<keyword evidence="2" id="KW-1185">Reference proteome</keyword>
<organism evidence="1 2">
    <name type="scientific">Paremcibacter congregatus</name>
    <dbReference type="NCBI Taxonomy" id="2043170"/>
    <lineage>
        <taxon>Bacteria</taxon>
        <taxon>Pseudomonadati</taxon>
        <taxon>Pseudomonadota</taxon>
        <taxon>Alphaproteobacteria</taxon>
        <taxon>Emcibacterales</taxon>
        <taxon>Emcibacteraceae</taxon>
        <taxon>Paremcibacter</taxon>
    </lineage>
</organism>
<dbReference type="AlphaFoldDB" id="A0A2G4YUL4"/>
<accession>A0A2G4YUL4</accession>
<evidence type="ECO:0000313" key="2">
    <source>
        <dbReference type="Proteomes" id="UP000229730"/>
    </source>
</evidence>
<proteinExistence type="predicted"/>
<name>A0A2G4YUL4_9PROT</name>
<sequence>MDDPNTKVPDLGVLLAEIGYALADLDPNSRLLLVEMFLSDISEAKEQFDIDLINMSLGERRSAWLN</sequence>
<dbReference type="RefSeq" id="WP_099471525.1">
    <property type="nucleotide sequence ID" value="NZ_CAXBMK010000005.1"/>
</dbReference>
<gene>
    <name evidence="1" type="ORF">CRD36_04495</name>
</gene>
<dbReference type="Proteomes" id="UP000229730">
    <property type="component" value="Unassembled WGS sequence"/>
</dbReference>
<dbReference type="EMBL" id="PDEM01000009">
    <property type="protein sequence ID" value="PHZ85940.1"/>
    <property type="molecule type" value="Genomic_DNA"/>
</dbReference>
<dbReference type="InParanoid" id="A0A2G4YUL4"/>
<protein>
    <submittedName>
        <fullName evidence="1">Uncharacterized protein</fullName>
    </submittedName>
</protein>
<evidence type="ECO:0000313" key="1">
    <source>
        <dbReference type="EMBL" id="PHZ85940.1"/>
    </source>
</evidence>